<dbReference type="EMBL" id="HACG01005899">
    <property type="protein sequence ID" value="CEK52764.1"/>
    <property type="molecule type" value="Transcribed_RNA"/>
</dbReference>
<reference evidence="1" key="1">
    <citation type="submission" date="2014-12" db="EMBL/GenBank/DDBJ databases">
        <title>Insight into the proteome of Arion vulgaris.</title>
        <authorList>
            <person name="Aradska J."/>
            <person name="Bulat T."/>
            <person name="Smidak R."/>
            <person name="Sarate P."/>
            <person name="Gangsoo J."/>
            <person name="Sialana F."/>
            <person name="Bilban M."/>
            <person name="Lubec G."/>
        </authorList>
    </citation>
    <scope>NUCLEOTIDE SEQUENCE</scope>
    <source>
        <tissue evidence="1">Skin</tissue>
    </source>
</reference>
<protein>
    <submittedName>
        <fullName evidence="1">Uncharacterized protein</fullName>
    </submittedName>
</protein>
<organism evidence="1">
    <name type="scientific">Arion vulgaris</name>
    <dbReference type="NCBI Taxonomy" id="1028688"/>
    <lineage>
        <taxon>Eukaryota</taxon>
        <taxon>Metazoa</taxon>
        <taxon>Spiralia</taxon>
        <taxon>Lophotrochozoa</taxon>
        <taxon>Mollusca</taxon>
        <taxon>Gastropoda</taxon>
        <taxon>Heterobranchia</taxon>
        <taxon>Euthyneura</taxon>
        <taxon>Panpulmonata</taxon>
        <taxon>Eupulmonata</taxon>
        <taxon>Stylommatophora</taxon>
        <taxon>Helicina</taxon>
        <taxon>Arionoidea</taxon>
        <taxon>Arionidae</taxon>
        <taxon>Arion</taxon>
    </lineage>
</organism>
<proteinExistence type="predicted"/>
<feature type="non-terminal residue" evidence="1">
    <location>
        <position position="49"/>
    </location>
</feature>
<gene>
    <name evidence="1" type="primary">ORF17964</name>
</gene>
<sequence length="49" mass="5648">MARTLRPCFWLKHNMESDSYKFFQSGKREGISHSAALVIYSFSLAYDAS</sequence>
<dbReference type="AlphaFoldDB" id="A0A0B6Y9A2"/>
<accession>A0A0B6Y9A2</accession>
<name>A0A0B6Y9A2_9EUPU</name>
<evidence type="ECO:0000313" key="1">
    <source>
        <dbReference type="EMBL" id="CEK52764.1"/>
    </source>
</evidence>